<evidence type="ECO:0000313" key="2">
    <source>
        <dbReference type="Proteomes" id="UP001597508"/>
    </source>
</evidence>
<protein>
    <recommendedName>
        <fullName evidence="3">Mannosyltransferase</fullName>
    </recommendedName>
</protein>
<sequence length="373" mass="43734">MQKRLHLISFDIPYPPSYGGVIDVFYKIKALKALDIDVILHCFQYSQPQQPKLLEYCKEVFYYERNSFFKSMLSNEIPFIVKSRGNDLLISNLKKDTAPIVFDGLHTTHVLNLADFKDRALFLRAHNVEHRFYKGLAKSESNIFKRNFFKQEAKKLKKYEKIISQMDAVFTISPYEQAYFLKKYGKKCTYVPAFHDAEKHTRKFTKSKRSVLYHGNILVSENVKAALFLIDVYKKSKFDLTIASSYINKEILKEIEKYSNINFYHIKEQNELYRLFEESHINALPTFQKTGIKLKLLNTLHQGKFVIANNDMIEDTGLKMLCEKANTKKEFLQKTTELMAQDFSEKMLEERQKVLVDLSPETGAQKMVDIIFK</sequence>
<dbReference type="Proteomes" id="UP001597508">
    <property type="component" value="Unassembled WGS sequence"/>
</dbReference>
<organism evidence="1 2">
    <name type="scientific">Pseudotenacibaculum haliotis</name>
    <dbReference type="NCBI Taxonomy" id="1862138"/>
    <lineage>
        <taxon>Bacteria</taxon>
        <taxon>Pseudomonadati</taxon>
        <taxon>Bacteroidota</taxon>
        <taxon>Flavobacteriia</taxon>
        <taxon>Flavobacteriales</taxon>
        <taxon>Flavobacteriaceae</taxon>
        <taxon>Pseudotenacibaculum</taxon>
    </lineage>
</organism>
<dbReference type="RefSeq" id="WP_379665070.1">
    <property type="nucleotide sequence ID" value="NZ_JBHULH010000001.1"/>
</dbReference>
<gene>
    <name evidence="1" type="ORF">ACFSRZ_03195</name>
</gene>
<dbReference type="SUPFAM" id="SSF53756">
    <property type="entry name" value="UDP-Glycosyltransferase/glycogen phosphorylase"/>
    <property type="match status" value="1"/>
</dbReference>
<evidence type="ECO:0008006" key="3">
    <source>
        <dbReference type="Google" id="ProtNLM"/>
    </source>
</evidence>
<accession>A0ABW5LSL4</accession>
<keyword evidence="2" id="KW-1185">Reference proteome</keyword>
<reference evidence="2" key="1">
    <citation type="journal article" date="2019" name="Int. J. Syst. Evol. Microbiol.">
        <title>The Global Catalogue of Microorganisms (GCM) 10K type strain sequencing project: providing services to taxonomists for standard genome sequencing and annotation.</title>
        <authorList>
            <consortium name="The Broad Institute Genomics Platform"/>
            <consortium name="The Broad Institute Genome Sequencing Center for Infectious Disease"/>
            <person name="Wu L."/>
            <person name="Ma J."/>
        </authorList>
    </citation>
    <scope>NUCLEOTIDE SEQUENCE [LARGE SCALE GENOMIC DNA]</scope>
    <source>
        <strain evidence="2">KCTC 52127</strain>
    </source>
</reference>
<dbReference type="EMBL" id="JBHULH010000001">
    <property type="protein sequence ID" value="MFD2566362.1"/>
    <property type="molecule type" value="Genomic_DNA"/>
</dbReference>
<dbReference type="Gene3D" id="3.40.50.2000">
    <property type="entry name" value="Glycogen Phosphorylase B"/>
    <property type="match status" value="1"/>
</dbReference>
<name>A0ABW5LSL4_9FLAO</name>
<evidence type="ECO:0000313" key="1">
    <source>
        <dbReference type="EMBL" id="MFD2566362.1"/>
    </source>
</evidence>
<comment type="caution">
    <text evidence="1">The sequence shown here is derived from an EMBL/GenBank/DDBJ whole genome shotgun (WGS) entry which is preliminary data.</text>
</comment>
<proteinExistence type="predicted"/>